<protein>
    <submittedName>
        <fullName evidence="1">Uncharacterized protein</fullName>
    </submittedName>
</protein>
<reference evidence="1 2" key="1">
    <citation type="journal article" date="2012" name="Genome Biol.">
        <title>The genome of the polar eukaryotic microalga coccomyxa subellipsoidea reveals traits of cold adaptation.</title>
        <authorList>
            <person name="Blanc G."/>
            <person name="Agarkova I."/>
            <person name="Grimwood J."/>
            <person name="Kuo A."/>
            <person name="Brueggeman A."/>
            <person name="Dunigan D."/>
            <person name="Gurnon J."/>
            <person name="Ladunga I."/>
            <person name="Lindquist E."/>
            <person name="Lucas S."/>
            <person name="Pangilinan J."/>
            <person name="Proschold T."/>
            <person name="Salamov A."/>
            <person name="Schmutz J."/>
            <person name="Weeks D."/>
            <person name="Yamada T."/>
            <person name="Claverie J.M."/>
            <person name="Grigoriev I."/>
            <person name="Van Etten J."/>
            <person name="Lomsadze A."/>
            <person name="Borodovsky M."/>
        </authorList>
    </citation>
    <scope>NUCLEOTIDE SEQUENCE [LARGE SCALE GENOMIC DNA]</scope>
    <source>
        <strain evidence="1 2">C-169</strain>
    </source>
</reference>
<dbReference type="PANTHER" id="PTHR15565">
    <property type="entry name" value="AATF PROTEIN APOPTOSIS ANTAGONIZING TRANSCRIPTION FACTOR"/>
    <property type="match status" value="1"/>
</dbReference>
<keyword evidence="2" id="KW-1185">Reference proteome</keyword>
<dbReference type="RefSeq" id="XP_005650844.1">
    <property type="nucleotide sequence ID" value="XM_005650787.1"/>
</dbReference>
<dbReference type="GeneID" id="17044310"/>
<dbReference type="AlphaFoldDB" id="I0Z6N1"/>
<name>I0Z6N1_COCSC</name>
<organism evidence="1 2">
    <name type="scientific">Coccomyxa subellipsoidea (strain C-169)</name>
    <name type="common">Green microalga</name>
    <dbReference type="NCBI Taxonomy" id="574566"/>
    <lineage>
        <taxon>Eukaryota</taxon>
        <taxon>Viridiplantae</taxon>
        <taxon>Chlorophyta</taxon>
        <taxon>core chlorophytes</taxon>
        <taxon>Trebouxiophyceae</taxon>
        <taxon>Trebouxiophyceae incertae sedis</taxon>
        <taxon>Coccomyxaceae</taxon>
        <taxon>Coccomyxa</taxon>
        <taxon>Coccomyxa subellipsoidea</taxon>
    </lineage>
</organism>
<dbReference type="PANTHER" id="PTHR15565:SF0">
    <property type="entry name" value="PROTEIN AATF"/>
    <property type="match status" value="1"/>
</dbReference>
<comment type="caution">
    <text evidence="1">The sequence shown here is derived from an EMBL/GenBank/DDBJ whole genome shotgun (WGS) entry which is preliminary data.</text>
</comment>
<evidence type="ECO:0000313" key="2">
    <source>
        <dbReference type="Proteomes" id="UP000007264"/>
    </source>
</evidence>
<dbReference type="GO" id="GO:0005730">
    <property type="term" value="C:nucleolus"/>
    <property type="evidence" value="ECO:0007669"/>
    <property type="project" value="TreeGrafter"/>
</dbReference>
<dbReference type="EMBL" id="AGSI01000002">
    <property type="protein sequence ID" value="EIE26300.1"/>
    <property type="molecule type" value="Genomic_DNA"/>
</dbReference>
<dbReference type="OrthoDB" id="5783963at2759"/>
<proteinExistence type="predicted"/>
<dbReference type="KEGG" id="csl:COCSUDRAFT_52293"/>
<evidence type="ECO:0000313" key="1">
    <source>
        <dbReference type="EMBL" id="EIE26300.1"/>
    </source>
</evidence>
<dbReference type="Proteomes" id="UP000007264">
    <property type="component" value="Unassembled WGS sequence"/>
</dbReference>
<sequence>MGNTGKKRGRDGAAGDDLLSGTKWARMNAVYGRFAPFRDASMDRWHRKTMLMTGSGALRNNLRALNQSLSSQVAALVTDSGPAVQRTQLMTAQIRPLMGRASAQGQWTMSKIYLRHKRRERSCNSHCSCWDLSRQSRISSRK</sequence>
<accession>I0Z6N1</accession>
<dbReference type="InterPro" id="IPR039223">
    <property type="entry name" value="AATF/Bfr2"/>
</dbReference>
<gene>
    <name evidence="1" type="ORF">COCSUDRAFT_52293</name>
</gene>
<dbReference type="STRING" id="574566.I0Z6N1"/>